<organism evidence="1 2">
    <name type="scientific">Zavarzinia aquatilis</name>
    <dbReference type="NCBI Taxonomy" id="2211142"/>
    <lineage>
        <taxon>Bacteria</taxon>
        <taxon>Pseudomonadati</taxon>
        <taxon>Pseudomonadota</taxon>
        <taxon>Alphaproteobacteria</taxon>
        <taxon>Rhodospirillales</taxon>
        <taxon>Zavarziniaceae</taxon>
        <taxon>Zavarzinia</taxon>
    </lineage>
</organism>
<sequence>MMCRFAAMVPIPPECLLTASYGRTASTTIVLWIERFSVSFQSAMAPRIFPAIVFCNESAVSGKVDAGLPLETAPTQDI</sequence>
<proteinExistence type="predicted"/>
<keyword evidence="2" id="KW-1185">Reference proteome</keyword>
<accession>A0A317EBH2</accession>
<dbReference type="AlphaFoldDB" id="A0A317EBH2"/>
<reference evidence="1 2" key="1">
    <citation type="submission" date="2018-05" db="EMBL/GenBank/DDBJ databases">
        <title>Zavarzinia sp. HR-AS.</title>
        <authorList>
            <person name="Lee Y."/>
            <person name="Jeon C.O."/>
        </authorList>
    </citation>
    <scope>NUCLEOTIDE SEQUENCE [LARGE SCALE GENOMIC DNA]</scope>
    <source>
        <strain evidence="1 2">HR-AS</strain>
    </source>
</reference>
<comment type="caution">
    <text evidence="1">The sequence shown here is derived from an EMBL/GenBank/DDBJ whole genome shotgun (WGS) entry which is preliminary data.</text>
</comment>
<dbReference type="Proteomes" id="UP000245461">
    <property type="component" value="Unassembled WGS sequence"/>
</dbReference>
<evidence type="ECO:0000313" key="1">
    <source>
        <dbReference type="EMBL" id="PWR24438.1"/>
    </source>
</evidence>
<protein>
    <submittedName>
        <fullName evidence="1">Uncharacterized protein</fullName>
    </submittedName>
</protein>
<gene>
    <name evidence="1" type="ORF">DKG74_06410</name>
</gene>
<name>A0A317EBH2_9PROT</name>
<dbReference type="EMBL" id="QGLE01000003">
    <property type="protein sequence ID" value="PWR24438.1"/>
    <property type="molecule type" value="Genomic_DNA"/>
</dbReference>
<evidence type="ECO:0000313" key="2">
    <source>
        <dbReference type="Proteomes" id="UP000245461"/>
    </source>
</evidence>